<evidence type="ECO:0000313" key="7">
    <source>
        <dbReference type="Proteomes" id="UP000323824"/>
    </source>
</evidence>
<evidence type="ECO:0000256" key="2">
    <source>
        <dbReference type="ARBA" id="ARBA00004496"/>
    </source>
</evidence>
<dbReference type="AlphaFoldDB" id="A0A5C1QA12"/>
<dbReference type="GO" id="GO:0003676">
    <property type="term" value="F:nucleic acid binding"/>
    <property type="evidence" value="ECO:0007669"/>
    <property type="project" value="InterPro"/>
</dbReference>
<comment type="subcellular location">
    <subcellularLocation>
        <location evidence="2">Cytoplasm</location>
    </subcellularLocation>
</comment>
<dbReference type="OrthoDB" id="9812949at2"/>
<dbReference type="GO" id="GO:0002161">
    <property type="term" value="F:aminoacyl-tRNA deacylase activity"/>
    <property type="evidence" value="ECO:0007669"/>
    <property type="project" value="UniProtKB-ARBA"/>
</dbReference>
<sequence>MVFICILDYKVIKKYYLDNRKYNFETSIKKIVKIDDNLYDIELKETYFYPEGGGQPADRGTIDSLEVVDVQKKSGGVVHRVKGEPKGPLVNCIIDKNHRDHYMVQHTGQHLISAVLKHELDIDTLSVHLGNLYTTIEINRSDILDSEIAVLEDKIYDLISQGNRVIYHETDDEGLKNFNIRRESKYKGYIRIVEIENFDFVPCGGVHLSNIHEIGLIKIVGYDKIRSHIRLNALIGKNAYIDYRTKDRVTNILNKELSTQTEDIPNSISQLKKNIDTLKLDKKNISELYIKKLETEIKSSRETVFIYNNIPKEIVQKLGVKLTNTLTRPTLLINKHEGLNWILIDSKSEEVNYSNFKENLMPLINGKGGGKKSIWQGTGDLDGIDTFIDKFKLLA</sequence>
<evidence type="ECO:0000313" key="6">
    <source>
        <dbReference type="EMBL" id="QEN03636.1"/>
    </source>
</evidence>
<dbReference type="SUPFAM" id="SSF50447">
    <property type="entry name" value="Translation proteins"/>
    <property type="match status" value="1"/>
</dbReference>
<dbReference type="SUPFAM" id="SSF55186">
    <property type="entry name" value="ThrRS/AlaRS common domain"/>
    <property type="match status" value="1"/>
</dbReference>
<dbReference type="Gene3D" id="3.30.980.10">
    <property type="entry name" value="Threonyl-trna Synthetase, Chain A, domain 2"/>
    <property type="match status" value="1"/>
</dbReference>
<evidence type="ECO:0000259" key="5">
    <source>
        <dbReference type="PROSITE" id="PS50860"/>
    </source>
</evidence>
<dbReference type="KEGG" id="sper:EW093_02615"/>
<name>A0A5C1QA12_9SPIO</name>
<dbReference type="GO" id="GO:0004813">
    <property type="term" value="F:alanine-tRNA ligase activity"/>
    <property type="evidence" value="ECO:0007669"/>
    <property type="project" value="InterPro"/>
</dbReference>
<dbReference type="InterPro" id="IPR012947">
    <property type="entry name" value="tRNA_SAD"/>
</dbReference>
<dbReference type="GO" id="GO:0005737">
    <property type="term" value="C:cytoplasm"/>
    <property type="evidence" value="ECO:0007669"/>
    <property type="project" value="UniProtKB-SubCell"/>
</dbReference>
<protein>
    <submittedName>
        <fullName evidence="6">Alanyl-tRNA editing protein</fullName>
    </submittedName>
</protein>
<dbReference type="GO" id="GO:0006419">
    <property type="term" value="P:alanyl-tRNA aminoacylation"/>
    <property type="evidence" value="ECO:0007669"/>
    <property type="project" value="InterPro"/>
</dbReference>
<dbReference type="EMBL" id="CP035807">
    <property type="protein sequence ID" value="QEN03636.1"/>
    <property type="molecule type" value="Genomic_DNA"/>
</dbReference>
<evidence type="ECO:0000256" key="4">
    <source>
        <dbReference type="ARBA" id="ARBA00022833"/>
    </source>
</evidence>
<dbReference type="InterPro" id="IPR051335">
    <property type="entry name" value="Alanyl-tRNA_Editing_Enzymes"/>
</dbReference>
<gene>
    <name evidence="6" type="ORF">EW093_02615</name>
</gene>
<keyword evidence="4" id="KW-0862">Zinc</keyword>
<reference evidence="6 7" key="2">
    <citation type="submission" date="2019-09" db="EMBL/GenBank/DDBJ databases">
        <title>Complete Genome Sequence and Methylome Analysis of free living Spirochaetas.</title>
        <authorList>
            <person name="Leshcheva N."/>
            <person name="Mikheeva N."/>
        </authorList>
    </citation>
    <scope>NUCLEOTIDE SEQUENCE [LARGE SCALE GENOMIC DNA]</scope>
    <source>
        <strain evidence="6 7">P</strain>
    </source>
</reference>
<feature type="domain" description="Alanyl-transfer RNA synthetases family profile" evidence="5">
    <location>
        <begin position="1"/>
        <end position="246"/>
    </location>
</feature>
<comment type="cofactor">
    <cofactor evidence="1">
        <name>Zn(2+)</name>
        <dbReference type="ChEBI" id="CHEBI:29105"/>
    </cofactor>
</comment>
<dbReference type="SMART" id="SM00863">
    <property type="entry name" value="tRNA_SAD"/>
    <property type="match status" value="1"/>
</dbReference>
<dbReference type="PANTHER" id="PTHR43462">
    <property type="entry name" value="ALANYL-TRNA EDITING PROTEIN"/>
    <property type="match status" value="1"/>
</dbReference>
<dbReference type="InterPro" id="IPR018165">
    <property type="entry name" value="Ala-tRNA-synth_IIc_core"/>
</dbReference>
<dbReference type="PANTHER" id="PTHR43462:SF1">
    <property type="entry name" value="ALANYL-TRNA EDITING PROTEIN AARSD1"/>
    <property type="match status" value="1"/>
</dbReference>
<proteinExistence type="predicted"/>
<dbReference type="GO" id="GO:0046872">
    <property type="term" value="F:metal ion binding"/>
    <property type="evidence" value="ECO:0007669"/>
    <property type="project" value="UniProtKB-KW"/>
</dbReference>
<evidence type="ECO:0000256" key="3">
    <source>
        <dbReference type="ARBA" id="ARBA00022723"/>
    </source>
</evidence>
<dbReference type="Pfam" id="PF07973">
    <property type="entry name" value="tRNA_SAD"/>
    <property type="match status" value="1"/>
</dbReference>
<keyword evidence="3" id="KW-0479">Metal-binding</keyword>
<dbReference type="GO" id="GO:0005524">
    <property type="term" value="F:ATP binding"/>
    <property type="evidence" value="ECO:0007669"/>
    <property type="project" value="InterPro"/>
</dbReference>
<dbReference type="Gene3D" id="2.40.30.130">
    <property type="match status" value="1"/>
</dbReference>
<reference evidence="6 7" key="1">
    <citation type="submission" date="2019-02" db="EMBL/GenBank/DDBJ databases">
        <authorList>
            <person name="Fomenkov A."/>
            <person name="Dubinina G."/>
            <person name="Grabovich M."/>
            <person name="Vincze T."/>
            <person name="Roberts R.J."/>
        </authorList>
    </citation>
    <scope>NUCLEOTIDE SEQUENCE [LARGE SCALE GENOMIC DNA]</scope>
    <source>
        <strain evidence="6 7">P</strain>
    </source>
</reference>
<keyword evidence="7" id="KW-1185">Reference proteome</keyword>
<dbReference type="InterPro" id="IPR018163">
    <property type="entry name" value="Thr/Ala-tRNA-synth_IIc_edit"/>
</dbReference>
<dbReference type="InterPro" id="IPR009000">
    <property type="entry name" value="Transl_B-barrel_sf"/>
</dbReference>
<dbReference type="PROSITE" id="PS50860">
    <property type="entry name" value="AA_TRNA_LIGASE_II_ALA"/>
    <property type="match status" value="1"/>
</dbReference>
<accession>A0A5C1QA12</accession>
<evidence type="ECO:0000256" key="1">
    <source>
        <dbReference type="ARBA" id="ARBA00001947"/>
    </source>
</evidence>
<dbReference type="Proteomes" id="UP000323824">
    <property type="component" value="Chromosome"/>
</dbReference>
<organism evidence="6 7">
    <name type="scientific">Thiospirochaeta perfilievii</name>
    <dbReference type="NCBI Taxonomy" id="252967"/>
    <lineage>
        <taxon>Bacteria</taxon>
        <taxon>Pseudomonadati</taxon>
        <taxon>Spirochaetota</taxon>
        <taxon>Spirochaetia</taxon>
        <taxon>Spirochaetales</taxon>
        <taxon>Spirochaetaceae</taxon>
        <taxon>Thiospirochaeta</taxon>
    </lineage>
</organism>